<dbReference type="InterPro" id="IPR028983">
    <property type="entry name" value="PA2201-like_C"/>
</dbReference>
<comment type="caution">
    <text evidence="2">The sequence shown here is derived from an EMBL/GenBank/DDBJ whole genome shotgun (WGS) entry which is preliminary data.</text>
</comment>
<accession>A0AAE4G7L2</accession>
<sequence>MKKPPSLLPPSTDFDRRKRQPLLFESYYTSCSHFYANQLTQVHEENILNNQGNPSWMAEVYASYAFDAFNAWQLRYTGGEDIAVLRAEFEKVVCLHELEATYLREAEADAFFPAFDLPDLDDYVRYVALLSIAILLQQPELVVRLHALIRDSEFDRSEALVEELLGRYLPDRPYLDAAYHDYPYDLLLNATAGDSPGEKLDDLMEYLREWYRAMAPVGWYDGHRGLTDEGTGYHGYWSWEAGAIAYLHDIDDSAITSMYYPKDLVAYARSVAPPPPEGTAAAMTGRLRCEAGHVCPHSGWWSTPALGHELRSFRQGALMPEIDSNSWGLTIWYFDQANQPAP</sequence>
<evidence type="ECO:0000259" key="1">
    <source>
        <dbReference type="Pfam" id="PF08929"/>
    </source>
</evidence>
<evidence type="ECO:0000313" key="2">
    <source>
        <dbReference type="EMBL" id="MDT0336619.1"/>
    </source>
</evidence>
<organism evidence="2">
    <name type="scientific">Herbaspirillum huttiense subsp. nephrolepidis</name>
    <dbReference type="NCBI Taxonomy" id="3075126"/>
    <lineage>
        <taxon>Bacteria</taxon>
        <taxon>Pseudomonadati</taxon>
        <taxon>Pseudomonadota</taxon>
        <taxon>Betaproteobacteria</taxon>
        <taxon>Burkholderiales</taxon>
        <taxon>Oxalobacteraceae</taxon>
        <taxon>Herbaspirillum</taxon>
    </lineage>
</organism>
<dbReference type="InterPro" id="IPR015025">
    <property type="entry name" value="PoNi_C"/>
</dbReference>
<dbReference type="EMBL" id="JAVRAA010000003">
    <property type="protein sequence ID" value="MDT0336619.1"/>
    <property type="molecule type" value="Genomic_DNA"/>
</dbReference>
<dbReference type="Gene3D" id="1.10.3920.10">
    <property type="entry name" value="PA2201 C-terminal domain-like"/>
    <property type="match status" value="1"/>
</dbReference>
<protein>
    <submittedName>
        <fullName evidence="2">DUF1911 domain-containing protein</fullName>
    </submittedName>
</protein>
<dbReference type="AlphaFoldDB" id="A0AAE4G7L2"/>
<proteinExistence type="predicted"/>
<dbReference type="RefSeq" id="WP_310836693.1">
    <property type="nucleotide sequence ID" value="NZ_JAVLSM010000004.1"/>
</dbReference>
<gene>
    <name evidence="2" type="ORF">RJN63_07270</name>
</gene>
<dbReference type="Pfam" id="PF08929">
    <property type="entry name" value="PoNi_C"/>
    <property type="match status" value="1"/>
</dbReference>
<reference evidence="2" key="1">
    <citation type="submission" date="2023-02" db="EMBL/GenBank/DDBJ databases">
        <title>Description of Herbaspirillum huttiense subsp. nephrolepsisexaltata and Herbaspirillum huttiense subsp. lycopersicon.</title>
        <authorList>
            <person name="Poudel M."/>
            <person name="Sharma A."/>
            <person name="Goss E."/>
            <person name="Tapia J.H."/>
            <person name="Harmon C.M."/>
            <person name="Jones J.B."/>
        </authorList>
    </citation>
    <scope>NUCLEOTIDE SEQUENCE</scope>
    <source>
        <strain evidence="2">NC40101</strain>
    </source>
</reference>
<dbReference type="SUPFAM" id="SSF140731">
    <property type="entry name" value="PA2201 C-terminal domain-like"/>
    <property type="match status" value="1"/>
</dbReference>
<name>A0AAE4G7L2_9BURK</name>
<feature type="domain" description="PoNi C-terminal" evidence="1">
    <location>
        <begin position="159"/>
        <end position="264"/>
    </location>
</feature>